<reference evidence="6" key="2">
    <citation type="submission" date="2015-02" db="UniProtKB">
        <authorList>
            <consortium name="EnsemblMetazoa"/>
        </authorList>
    </citation>
    <scope>IDENTIFICATION</scope>
</reference>
<dbReference type="SMART" id="SM00256">
    <property type="entry name" value="FBOX"/>
    <property type="match status" value="1"/>
</dbReference>
<dbReference type="Pfam" id="PF00076">
    <property type="entry name" value="RRM_1"/>
    <property type="match status" value="1"/>
</dbReference>
<name>T1JBW5_STRMM</name>
<dbReference type="Gene3D" id="3.30.70.330">
    <property type="match status" value="1"/>
</dbReference>
<dbReference type="SUPFAM" id="SSF54928">
    <property type="entry name" value="RNA-binding domain, RBD"/>
    <property type="match status" value="1"/>
</dbReference>
<keyword evidence="1" id="KW-0833">Ubl conjugation pathway</keyword>
<dbReference type="PANTHER" id="PTHR13318">
    <property type="entry name" value="PARTNER OF PAIRED, ISOFORM B-RELATED"/>
    <property type="match status" value="1"/>
</dbReference>
<dbReference type="OMA" id="IAFQHTS"/>
<evidence type="ECO:0000259" key="4">
    <source>
        <dbReference type="PROSITE" id="PS50102"/>
    </source>
</evidence>
<dbReference type="Proteomes" id="UP000014500">
    <property type="component" value="Unassembled WGS sequence"/>
</dbReference>
<dbReference type="InterPro" id="IPR006553">
    <property type="entry name" value="Leu-rich_rpt_Cys-con_subtyp"/>
</dbReference>
<dbReference type="Pfam" id="PF00646">
    <property type="entry name" value="F-box"/>
    <property type="match status" value="1"/>
</dbReference>
<dbReference type="GO" id="GO:0003723">
    <property type="term" value="F:RNA binding"/>
    <property type="evidence" value="ECO:0007669"/>
    <property type="project" value="UniProtKB-UniRule"/>
</dbReference>
<dbReference type="PhylomeDB" id="T1JBW5"/>
<evidence type="ECO:0000259" key="5">
    <source>
        <dbReference type="PROSITE" id="PS50181"/>
    </source>
</evidence>
<dbReference type="Gene3D" id="3.80.10.10">
    <property type="entry name" value="Ribonuclease Inhibitor"/>
    <property type="match status" value="1"/>
</dbReference>
<dbReference type="PROSITE" id="PS50181">
    <property type="entry name" value="FBOX"/>
    <property type="match status" value="1"/>
</dbReference>
<dbReference type="InterPro" id="IPR001810">
    <property type="entry name" value="F-box_dom"/>
</dbReference>
<evidence type="ECO:0000313" key="6">
    <source>
        <dbReference type="EnsemblMetazoa" id="SMAR011270-PA"/>
    </source>
</evidence>
<dbReference type="SUPFAM" id="SSF81383">
    <property type="entry name" value="F-box domain"/>
    <property type="match status" value="1"/>
</dbReference>
<dbReference type="InterPro" id="IPR035979">
    <property type="entry name" value="RBD_domain_sf"/>
</dbReference>
<sequence>MCDKNPSFKLLQTLHKNRSGLNCLLTADRNSHQDIIHKHQLTTKMATNDKTIELSEDEDVCDHTECRRTVFVRSVPHSIRRKELNEFFSEFGSLSKVSIHSNCRTRKSKGTAHVQFVRLEDALNVLELPDHRLMCRNNVLKAIPNRCQRVWKYKSAKRMTVEENPVAEIEINDSEDTDCYINMLPMELLRHIFSFLDFKERILSEKVCKLWRHLGWTIPWANVYSLILEDTHFPHRQRLNSSVLEAILTRCGSTLKKLDLSMSLVHSLSHKFPIVIGNHCPNLEEINLSRKDISCKALGVLVESCPKLKNIDLSKSCAGDKWISKILRHCQVVELNLSYNNKISGKNFHLMKDSIRMLNLNFCINLLPDVLGPISKISSIRELHLNGCSSLSLNSVENMFKLCGPVLRILDLGGYFPNLTRSVFVEGLAKSVNIEELLLENNNYINDDVCQVLSANCARLHTLNLSSCFVSDVGLKRLRRLDCLHNLFVNYNERITSKSLEELSVKGLLEHIELRGCSSIGDSGCSALIVNCRKLKLLDISSCTEVTDCALAGIELVNRSEDVKLIVYCGGSSVSIFNVYPSVEVQSVNKCPREHRPWTMDLYYEEDSDDDDWNDAFYGDYDGDYDSEFGYDYDSDYLFDENDDVDAWEMAYMNYGLQKYSDGPFFQVGKMEIFEDCSSSY</sequence>
<dbReference type="HOGENOM" id="CLU_404045_0_0_1"/>
<dbReference type="InterPro" id="IPR000504">
    <property type="entry name" value="RRM_dom"/>
</dbReference>
<evidence type="ECO:0000256" key="2">
    <source>
        <dbReference type="ARBA" id="ARBA00022884"/>
    </source>
</evidence>
<dbReference type="Gene3D" id="1.20.1280.50">
    <property type="match status" value="1"/>
</dbReference>
<dbReference type="InterPro" id="IPR036047">
    <property type="entry name" value="F-box-like_dom_sf"/>
</dbReference>
<keyword evidence="7" id="KW-1185">Reference proteome</keyword>
<dbReference type="EnsemblMetazoa" id="SMAR011270-RA">
    <property type="protein sequence ID" value="SMAR011270-PA"/>
    <property type="gene ID" value="SMAR011270"/>
</dbReference>
<dbReference type="GO" id="GO:0031146">
    <property type="term" value="P:SCF-dependent proteasomal ubiquitin-dependent protein catabolic process"/>
    <property type="evidence" value="ECO:0007669"/>
    <property type="project" value="TreeGrafter"/>
</dbReference>
<evidence type="ECO:0000313" key="7">
    <source>
        <dbReference type="Proteomes" id="UP000014500"/>
    </source>
</evidence>
<dbReference type="EMBL" id="JH432025">
    <property type="status" value="NOT_ANNOTATED_CDS"/>
    <property type="molecule type" value="Genomic_DNA"/>
</dbReference>
<dbReference type="PROSITE" id="PS50102">
    <property type="entry name" value="RRM"/>
    <property type="match status" value="1"/>
</dbReference>
<protein>
    <recommendedName>
        <fullName evidence="8">RRM domain-containing protein</fullName>
    </recommendedName>
</protein>
<evidence type="ECO:0000256" key="3">
    <source>
        <dbReference type="PROSITE-ProRule" id="PRU00176"/>
    </source>
</evidence>
<dbReference type="InterPro" id="IPR012677">
    <property type="entry name" value="Nucleotide-bd_a/b_plait_sf"/>
</dbReference>
<dbReference type="AlphaFoldDB" id="T1JBW5"/>
<evidence type="ECO:0008006" key="8">
    <source>
        <dbReference type="Google" id="ProtNLM"/>
    </source>
</evidence>
<accession>T1JBW5</accession>
<dbReference type="SMART" id="SM00360">
    <property type="entry name" value="RRM"/>
    <property type="match status" value="1"/>
</dbReference>
<keyword evidence="2 3" id="KW-0694">RNA-binding</keyword>
<dbReference type="SUPFAM" id="SSF52047">
    <property type="entry name" value="RNI-like"/>
    <property type="match status" value="1"/>
</dbReference>
<evidence type="ECO:0000256" key="1">
    <source>
        <dbReference type="ARBA" id="ARBA00022786"/>
    </source>
</evidence>
<dbReference type="eggNOG" id="KOG4341">
    <property type="taxonomic scope" value="Eukaryota"/>
</dbReference>
<dbReference type="InterPro" id="IPR032675">
    <property type="entry name" value="LRR_dom_sf"/>
</dbReference>
<proteinExistence type="predicted"/>
<dbReference type="STRING" id="126957.T1JBW5"/>
<feature type="domain" description="F-box" evidence="5">
    <location>
        <begin position="178"/>
        <end position="214"/>
    </location>
</feature>
<feature type="domain" description="RRM" evidence="4">
    <location>
        <begin position="68"/>
        <end position="141"/>
    </location>
</feature>
<dbReference type="SMART" id="SM00367">
    <property type="entry name" value="LRR_CC"/>
    <property type="match status" value="5"/>
</dbReference>
<dbReference type="GO" id="GO:0019005">
    <property type="term" value="C:SCF ubiquitin ligase complex"/>
    <property type="evidence" value="ECO:0007669"/>
    <property type="project" value="TreeGrafter"/>
</dbReference>
<reference evidence="7" key="1">
    <citation type="submission" date="2011-05" db="EMBL/GenBank/DDBJ databases">
        <authorList>
            <person name="Richards S.R."/>
            <person name="Qu J."/>
            <person name="Jiang H."/>
            <person name="Jhangiani S.N."/>
            <person name="Agravi P."/>
            <person name="Goodspeed R."/>
            <person name="Gross S."/>
            <person name="Mandapat C."/>
            <person name="Jackson L."/>
            <person name="Mathew T."/>
            <person name="Pu L."/>
            <person name="Thornton R."/>
            <person name="Saada N."/>
            <person name="Wilczek-Boney K.B."/>
            <person name="Lee S."/>
            <person name="Kovar C."/>
            <person name="Wu Y."/>
            <person name="Scherer S.E."/>
            <person name="Worley K.C."/>
            <person name="Muzny D.M."/>
            <person name="Gibbs R."/>
        </authorList>
    </citation>
    <scope>NUCLEOTIDE SEQUENCE</scope>
    <source>
        <strain evidence="7">Brora</strain>
    </source>
</reference>
<organism evidence="6 7">
    <name type="scientific">Strigamia maritima</name>
    <name type="common">European centipede</name>
    <name type="synonym">Geophilus maritimus</name>
    <dbReference type="NCBI Taxonomy" id="126957"/>
    <lineage>
        <taxon>Eukaryota</taxon>
        <taxon>Metazoa</taxon>
        <taxon>Ecdysozoa</taxon>
        <taxon>Arthropoda</taxon>
        <taxon>Myriapoda</taxon>
        <taxon>Chilopoda</taxon>
        <taxon>Pleurostigmophora</taxon>
        <taxon>Geophilomorpha</taxon>
        <taxon>Linotaeniidae</taxon>
        <taxon>Strigamia</taxon>
    </lineage>
</organism>